<dbReference type="InterPro" id="IPR029033">
    <property type="entry name" value="His_PPase_superfam"/>
</dbReference>
<dbReference type="Gene3D" id="3.40.50.1240">
    <property type="entry name" value="Phosphoglycerate mutase-like"/>
    <property type="match status" value="1"/>
</dbReference>
<dbReference type="SMART" id="SM00855">
    <property type="entry name" value="PGAM"/>
    <property type="match status" value="1"/>
</dbReference>
<dbReference type="PROSITE" id="PS00175">
    <property type="entry name" value="PG_MUTASE"/>
    <property type="match status" value="1"/>
</dbReference>
<dbReference type="InterPro" id="IPR001345">
    <property type="entry name" value="PG/BPGM_mutase_AS"/>
</dbReference>
<dbReference type="Proteomes" id="UP000431684">
    <property type="component" value="Unassembled WGS sequence"/>
</dbReference>
<protein>
    <submittedName>
        <fullName evidence="3">Histidine phosphatase family protein</fullName>
    </submittedName>
</protein>
<dbReference type="GO" id="GO:0016791">
    <property type="term" value="F:phosphatase activity"/>
    <property type="evidence" value="ECO:0007669"/>
    <property type="project" value="TreeGrafter"/>
</dbReference>
<dbReference type="CDD" id="cd07067">
    <property type="entry name" value="HP_PGM_like"/>
    <property type="match status" value="1"/>
</dbReference>
<dbReference type="Pfam" id="PF00300">
    <property type="entry name" value="His_Phos_1"/>
    <property type="match status" value="1"/>
</dbReference>
<dbReference type="InterPro" id="IPR013078">
    <property type="entry name" value="His_Pase_superF_clade-1"/>
</dbReference>
<name>A0A6I3XEF4_9BURK</name>
<proteinExistence type="predicted"/>
<evidence type="ECO:0000256" key="1">
    <source>
        <dbReference type="ARBA" id="ARBA00023152"/>
    </source>
</evidence>
<evidence type="ECO:0000313" key="3">
    <source>
        <dbReference type="EMBL" id="MUI11961.1"/>
    </source>
</evidence>
<dbReference type="PANTHER" id="PTHR48100">
    <property type="entry name" value="BROAD-SPECIFICITY PHOSPHATASE YOR283W-RELATED"/>
    <property type="match status" value="1"/>
</dbReference>
<dbReference type="SUPFAM" id="SSF53254">
    <property type="entry name" value="Phosphoglycerate mutase-like"/>
    <property type="match status" value="1"/>
</dbReference>
<comment type="caution">
    <text evidence="3">The sequence shown here is derived from an EMBL/GenBank/DDBJ whole genome shotgun (WGS) entry which is preliminary data.</text>
</comment>
<dbReference type="OrthoDB" id="5449373at2"/>
<evidence type="ECO:0000256" key="2">
    <source>
        <dbReference type="ARBA" id="ARBA00023235"/>
    </source>
</evidence>
<dbReference type="PANTHER" id="PTHR48100:SF1">
    <property type="entry name" value="HISTIDINE PHOSPHATASE FAMILY PROTEIN-RELATED"/>
    <property type="match status" value="1"/>
</dbReference>
<sequence length="254" mass="28597">MEQKWPQQIWIVRHGQSAGNVARDAAEAASQFLIDIADRDMDVPLSALGEQQAAALAGWFAAMPPEERPNVVLFSPYVRARETAMTIVNSLPRDELLTVATDERLREKEFGIIDRLTPLGIADKFPELHEQRRHVGKFYFRPPGGESWCDVILRLRNMLETITREYRGERVLVVGHQVIVNCFRYLLERMDEEAILAIDRAADVPNCSVTSYRFKPDAGKRGKLVLELENFVAPLTSTGTPVTKSKDQPAAPKA</sequence>
<dbReference type="EMBL" id="WNWM01000002">
    <property type="protein sequence ID" value="MUI11961.1"/>
    <property type="molecule type" value="Genomic_DNA"/>
</dbReference>
<keyword evidence="2" id="KW-0413">Isomerase</keyword>
<evidence type="ECO:0000313" key="4">
    <source>
        <dbReference type="Proteomes" id="UP000431684"/>
    </source>
</evidence>
<reference evidence="3 4" key="1">
    <citation type="submission" date="2019-11" db="EMBL/GenBank/DDBJ databases">
        <title>Draft Genome Sequences of Six Type Strains of the Genus Massilia.</title>
        <authorList>
            <person name="Miess H."/>
            <person name="Frediansyah A."/>
            <person name="Goeker M."/>
            <person name="Gross H."/>
        </authorList>
    </citation>
    <scope>NUCLEOTIDE SEQUENCE [LARGE SCALE GENOMIC DNA]</scope>
    <source>
        <strain evidence="3 4">DSM 17513</strain>
    </source>
</reference>
<dbReference type="RefSeq" id="WP_155707967.1">
    <property type="nucleotide sequence ID" value="NZ_BMWU01000052.1"/>
</dbReference>
<dbReference type="InterPro" id="IPR050275">
    <property type="entry name" value="PGM_Phosphatase"/>
</dbReference>
<dbReference type="AlphaFoldDB" id="A0A6I3XEF4"/>
<gene>
    <name evidence="3" type="ORF">GJV26_05625</name>
</gene>
<dbReference type="GO" id="GO:0005737">
    <property type="term" value="C:cytoplasm"/>
    <property type="evidence" value="ECO:0007669"/>
    <property type="project" value="TreeGrafter"/>
</dbReference>
<accession>A0A6I3XEF4</accession>
<keyword evidence="4" id="KW-1185">Reference proteome</keyword>
<keyword evidence="1" id="KW-0324">Glycolysis</keyword>
<organism evidence="3 4">
    <name type="scientific">Pseudoduganella dura</name>
    <dbReference type="NCBI Taxonomy" id="321982"/>
    <lineage>
        <taxon>Bacteria</taxon>
        <taxon>Pseudomonadati</taxon>
        <taxon>Pseudomonadota</taxon>
        <taxon>Betaproteobacteria</taxon>
        <taxon>Burkholderiales</taxon>
        <taxon>Oxalobacteraceae</taxon>
        <taxon>Telluria group</taxon>
        <taxon>Pseudoduganella</taxon>
    </lineage>
</organism>